<gene>
    <name evidence="8" type="ORF">A8L45_00285</name>
</gene>
<accession>A0A1C3ES34</accession>
<evidence type="ECO:0000256" key="3">
    <source>
        <dbReference type="ARBA" id="ARBA00022692"/>
    </source>
</evidence>
<protein>
    <submittedName>
        <fullName evidence="8">Type II secretion system protein F</fullName>
    </submittedName>
</protein>
<sequence length="301" mass="33839">MLSLSLVLFGIVALLYSQKQRSNVNTFLKHEQNTSTESTESAVNMGFLTDISSFRRWLDTLAPTLDMLGSRATMIITCFVLGVTGAAVWVNSLYLHFNPFIFPLSVLVFSLLVGWLQLRKRRRAEFEETFPDALNMMMSAVTAGDSIMQAIIYVGNTLDNKVGREFKRMGDRLRLGESPTQVFNRATIIYPYPAFLFFIVTIQANMARGGQLKPVMARLIRVLVEARNLEKKKMAMTSEARLSAKIVAAIPFGFMVMLSFLNPQNVDFVLHDPEGRMVLYYVVGSEAIGLGIVWMLVKAVR</sequence>
<evidence type="ECO:0000256" key="5">
    <source>
        <dbReference type="ARBA" id="ARBA00023136"/>
    </source>
</evidence>
<proteinExistence type="predicted"/>
<keyword evidence="3 6" id="KW-0812">Transmembrane</keyword>
<feature type="transmembrane region" description="Helical" evidence="6">
    <location>
        <begin position="70"/>
        <end position="94"/>
    </location>
</feature>
<dbReference type="GO" id="GO:0005886">
    <property type="term" value="C:plasma membrane"/>
    <property type="evidence" value="ECO:0007669"/>
    <property type="project" value="UniProtKB-SubCell"/>
</dbReference>
<dbReference type="PANTHER" id="PTHR35007:SF2">
    <property type="entry name" value="PILUS ASSEMBLE PROTEIN"/>
    <property type="match status" value="1"/>
</dbReference>
<evidence type="ECO:0000256" key="6">
    <source>
        <dbReference type="SAM" id="Phobius"/>
    </source>
</evidence>
<dbReference type="Proteomes" id="UP000094936">
    <property type="component" value="Unassembled WGS sequence"/>
</dbReference>
<evidence type="ECO:0000256" key="4">
    <source>
        <dbReference type="ARBA" id="ARBA00022989"/>
    </source>
</evidence>
<dbReference type="PANTHER" id="PTHR35007">
    <property type="entry name" value="INTEGRAL MEMBRANE PROTEIN-RELATED"/>
    <property type="match status" value="1"/>
</dbReference>
<keyword evidence="9" id="KW-1185">Reference proteome</keyword>
<organism evidence="8 9">
    <name type="scientific">Veronia pacifica</name>
    <dbReference type="NCBI Taxonomy" id="1080227"/>
    <lineage>
        <taxon>Bacteria</taxon>
        <taxon>Pseudomonadati</taxon>
        <taxon>Pseudomonadota</taxon>
        <taxon>Gammaproteobacteria</taxon>
        <taxon>Vibrionales</taxon>
        <taxon>Vibrionaceae</taxon>
        <taxon>Veronia</taxon>
    </lineage>
</organism>
<evidence type="ECO:0000256" key="1">
    <source>
        <dbReference type="ARBA" id="ARBA00004651"/>
    </source>
</evidence>
<feature type="domain" description="Type II secretion system protein GspF" evidence="7">
    <location>
        <begin position="134"/>
        <end position="258"/>
    </location>
</feature>
<evidence type="ECO:0000256" key="2">
    <source>
        <dbReference type="ARBA" id="ARBA00022475"/>
    </source>
</evidence>
<feature type="transmembrane region" description="Helical" evidence="6">
    <location>
        <begin position="242"/>
        <end position="261"/>
    </location>
</feature>
<dbReference type="RefSeq" id="WP_068898020.1">
    <property type="nucleotide sequence ID" value="NZ_JBHUIF010000002.1"/>
</dbReference>
<dbReference type="InterPro" id="IPR018076">
    <property type="entry name" value="T2SS_GspF_dom"/>
</dbReference>
<dbReference type="STRING" id="1080227.A8L45_00285"/>
<dbReference type="Pfam" id="PF00482">
    <property type="entry name" value="T2SSF"/>
    <property type="match status" value="1"/>
</dbReference>
<dbReference type="OrthoDB" id="5611741at2"/>
<feature type="transmembrane region" description="Helical" evidence="6">
    <location>
        <begin position="100"/>
        <end position="118"/>
    </location>
</feature>
<keyword evidence="4 6" id="KW-1133">Transmembrane helix</keyword>
<keyword evidence="2" id="KW-1003">Cell membrane</keyword>
<name>A0A1C3ES34_9GAMM</name>
<evidence type="ECO:0000313" key="8">
    <source>
        <dbReference type="EMBL" id="ODA36079.1"/>
    </source>
</evidence>
<keyword evidence="5 6" id="KW-0472">Membrane</keyword>
<dbReference type="AlphaFoldDB" id="A0A1C3ES34"/>
<reference evidence="8 9" key="1">
    <citation type="submission" date="2016-05" db="EMBL/GenBank/DDBJ databases">
        <title>Genomic Taxonomy of the Vibrionaceae.</title>
        <authorList>
            <person name="Gomez-Gil B."/>
            <person name="Enciso-Ibarra J."/>
        </authorList>
    </citation>
    <scope>NUCLEOTIDE SEQUENCE [LARGE SCALE GENOMIC DNA]</scope>
    <source>
        <strain evidence="8 9">CAIM 1920</strain>
    </source>
</reference>
<dbReference type="EMBL" id="LYBM01000001">
    <property type="protein sequence ID" value="ODA36079.1"/>
    <property type="molecule type" value="Genomic_DNA"/>
</dbReference>
<comment type="subcellular location">
    <subcellularLocation>
        <location evidence="1">Cell membrane</location>
        <topology evidence="1">Multi-pass membrane protein</topology>
    </subcellularLocation>
</comment>
<comment type="caution">
    <text evidence="8">The sequence shown here is derived from an EMBL/GenBank/DDBJ whole genome shotgun (WGS) entry which is preliminary data.</text>
</comment>
<evidence type="ECO:0000259" key="7">
    <source>
        <dbReference type="Pfam" id="PF00482"/>
    </source>
</evidence>
<feature type="transmembrane region" description="Helical" evidence="6">
    <location>
        <begin position="277"/>
        <end position="297"/>
    </location>
</feature>
<evidence type="ECO:0000313" key="9">
    <source>
        <dbReference type="Proteomes" id="UP000094936"/>
    </source>
</evidence>